<proteinExistence type="predicted"/>
<dbReference type="Proteomes" id="UP001652623">
    <property type="component" value="Chromosome 10"/>
</dbReference>
<evidence type="ECO:0000313" key="2">
    <source>
        <dbReference type="RefSeq" id="XP_024926241.3"/>
    </source>
</evidence>
<accession>A0A6P6FX48</accession>
<organism evidence="1 2">
    <name type="scientific">Ziziphus jujuba</name>
    <name type="common">Chinese jujube</name>
    <name type="synonym">Ziziphus sativa</name>
    <dbReference type="NCBI Taxonomy" id="326968"/>
    <lineage>
        <taxon>Eukaryota</taxon>
        <taxon>Viridiplantae</taxon>
        <taxon>Streptophyta</taxon>
        <taxon>Embryophyta</taxon>
        <taxon>Tracheophyta</taxon>
        <taxon>Spermatophyta</taxon>
        <taxon>Magnoliopsida</taxon>
        <taxon>eudicotyledons</taxon>
        <taxon>Gunneridae</taxon>
        <taxon>Pentapetalae</taxon>
        <taxon>rosids</taxon>
        <taxon>fabids</taxon>
        <taxon>Rosales</taxon>
        <taxon>Rhamnaceae</taxon>
        <taxon>Paliureae</taxon>
        <taxon>Ziziphus</taxon>
    </lineage>
</organism>
<dbReference type="GeneID" id="112490549"/>
<dbReference type="InParanoid" id="A0A6P6FX48"/>
<dbReference type="KEGG" id="zju:112490549"/>
<reference evidence="2" key="1">
    <citation type="submission" date="2025-08" db="UniProtKB">
        <authorList>
            <consortium name="RefSeq"/>
        </authorList>
    </citation>
    <scope>IDENTIFICATION</scope>
    <source>
        <tissue evidence="2">Seedling</tissue>
    </source>
</reference>
<name>A0A6P6FX48_ZIZJJ</name>
<protein>
    <submittedName>
        <fullName evidence="2">Uncharacterized protein LOC112490549</fullName>
    </submittedName>
</protein>
<dbReference type="RefSeq" id="XP_024926241.3">
    <property type="nucleotide sequence ID" value="XM_025070473.3"/>
</dbReference>
<dbReference type="AlphaFoldDB" id="A0A6P6FX48"/>
<gene>
    <name evidence="2" type="primary">LOC112490549</name>
</gene>
<keyword evidence="1" id="KW-1185">Reference proteome</keyword>
<evidence type="ECO:0000313" key="1">
    <source>
        <dbReference type="Proteomes" id="UP001652623"/>
    </source>
</evidence>
<sequence>MRISSMEAEKVVVVIQDASREINATTLHFMRWALDGLPLNRGDKPILLVLLHEVNTPLGYKSKIDSNSIFGANQKIIRAEVTRIKKEYKNHAELIHISKLYRERKVKIRMRLAKGPSLKVVATEAAKNLKATMVILDRKMKRDKNYMLDNLPCGISMIKKNNIIEQLRRSVEIDKFSTQKWSQQSIRLSYNEMIPGSPDEDDLFSIELFPMSKN</sequence>